<protein>
    <submittedName>
        <fullName evidence="1">Uncharacterized protein</fullName>
    </submittedName>
</protein>
<sequence>MEDTRTEIYFIDYLENYYKKVNTITKMKGKKSDNTTITSSHPPLDSTIIDYKGSIMTASPFKLPNERAECKQIVEQVNYTNQCLKTISK</sequence>
<gene>
    <name evidence="1" type="ORF">RHMOL_Rhmol10G0172000</name>
</gene>
<comment type="caution">
    <text evidence="1">The sequence shown here is derived from an EMBL/GenBank/DDBJ whole genome shotgun (WGS) entry which is preliminary data.</text>
</comment>
<evidence type="ECO:0000313" key="1">
    <source>
        <dbReference type="EMBL" id="KAI8535412.1"/>
    </source>
</evidence>
<accession>A0ACC0M4B7</accession>
<dbReference type="Proteomes" id="UP001062846">
    <property type="component" value="Chromosome 10"/>
</dbReference>
<keyword evidence="2" id="KW-1185">Reference proteome</keyword>
<name>A0ACC0M4B7_RHOML</name>
<proteinExistence type="predicted"/>
<dbReference type="EMBL" id="CM046397">
    <property type="protein sequence ID" value="KAI8535412.1"/>
    <property type="molecule type" value="Genomic_DNA"/>
</dbReference>
<organism evidence="1 2">
    <name type="scientific">Rhododendron molle</name>
    <name type="common">Chinese azalea</name>
    <name type="synonym">Azalea mollis</name>
    <dbReference type="NCBI Taxonomy" id="49168"/>
    <lineage>
        <taxon>Eukaryota</taxon>
        <taxon>Viridiplantae</taxon>
        <taxon>Streptophyta</taxon>
        <taxon>Embryophyta</taxon>
        <taxon>Tracheophyta</taxon>
        <taxon>Spermatophyta</taxon>
        <taxon>Magnoliopsida</taxon>
        <taxon>eudicotyledons</taxon>
        <taxon>Gunneridae</taxon>
        <taxon>Pentapetalae</taxon>
        <taxon>asterids</taxon>
        <taxon>Ericales</taxon>
        <taxon>Ericaceae</taxon>
        <taxon>Ericoideae</taxon>
        <taxon>Rhodoreae</taxon>
        <taxon>Rhododendron</taxon>
    </lineage>
</organism>
<reference evidence="1" key="1">
    <citation type="submission" date="2022-02" db="EMBL/GenBank/DDBJ databases">
        <title>Plant Genome Project.</title>
        <authorList>
            <person name="Zhang R.-G."/>
        </authorList>
    </citation>
    <scope>NUCLEOTIDE SEQUENCE</scope>
    <source>
        <strain evidence="1">AT1</strain>
    </source>
</reference>
<evidence type="ECO:0000313" key="2">
    <source>
        <dbReference type="Proteomes" id="UP001062846"/>
    </source>
</evidence>